<accession>W5W9Y1</accession>
<gene>
    <name evidence="1" type="ORF">KALB_4360</name>
</gene>
<dbReference type="AlphaFoldDB" id="W5W9Y1"/>
<dbReference type="OrthoDB" id="3399139at2"/>
<reference evidence="1 2" key="1">
    <citation type="journal article" date="2014" name="BMC Genomics">
        <title>Complete genome sequence of producer of the glycopeptide antibiotic Aculeximycin Kutzneria albida DSM 43870T, a representative of minor genus of Pseudonocardiaceae.</title>
        <authorList>
            <person name="Rebets Y."/>
            <person name="Tokovenko B."/>
            <person name="Lushchyk I."/>
            <person name="Ruckert C."/>
            <person name="Zaburannyi N."/>
            <person name="Bechthold A."/>
            <person name="Kalinowski J."/>
            <person name="Luzhetskyy A."/>
        </authorList>
    </citation>
    <scope>NUCLEOTIDE SEQUENCE [LARGE SCALE GENOMIC DNA]</scope>
    <source>
        <strain evidence="1">DSM 43870</strain>
    </source>
</reference>
<dbReference type="Pfam" id="PF06999">
    <property type="entry name" value="Suc_Fer-like"/>
    <property type="match status" value="1"/>
</dbReference>
<evidence type="ECO:0008006" key="3">
    <source>
        <dbReference type="Google" id="ProtNLM"/>
    </source>
</evidence>
<dbReference type="eggNOG" id="COG4759">
    <property type="taxonomic scope" value="Bacteria"/>
</dbReference>
<name>W5W9Y1_9PSEU</name>
<evidence type="ECO:0000313" key="2">
    <source>
        <dbReference type="Proteomes" id="UP000019225"/>
    </source>
</evidence>
<dbReference type="PATRIC" id="fig|1449976.3.peg.4388"/>
<dbReference type="Proteomes" id="UP000019225">
    <property type="component" value="Chromosome"/>
</dbReference>
<dbReference type="SUPFAM" id="SSF52833">
    <property type="entry name" value="Thioredoxin-like"/>
    <property type="match status" value="1"/>
</dbReference>
<dbReference type="HOGENOM" id="CLU_050357_1_0_11"/>
<dbReference type="STRING" id="1449976.KALB_4360"/>
<proteinExistence type="predicted"/>
<dbReference type="CDD" id="cd03062">
    <property type="entry name" value="TRX_Fd_Sucrase"/>
    <property type="match status" value="1"/>
</dbReference>
<keyword evidence="2" id="KW-1185">Reference proteome</keyword>
<sequence length="294" mass="31144">MGELTGTCSALSQTLGEPQAGTAAVASTWLCLEQPGPWGAEALHESRLDSGLAAELAARAKGTGVRIALIRRPGGRGEREDVRQVLLACTLPGASWLERVELSEPKQLLDLDFEAAGNGEPVGFGQRCAEPVLLVCTNGRRDVCCAVRGRPVARDLAGEFPGQVWETTHTGGHRFAPTGVLLPTGYAYGRLDQAAGRRLLVSAAQGVVELADCRGRSAFSRAGQVAELAVRALVGERNPEALDVDSGTVVRHVDGRHWRVHISSRELTPARSTSCGKSAAVPVAFEVEAIERID</sequence>
<dbReference type="InterPro" id="IPR009737">
    <property type="entry name" value="Aim32/Apd1-like"/>
</dbReference>
<organism evidence="1 2">
    <name type="scientific">Kutzneria albida DSM 43870</name>
    <dbReference type="NCBI Taxonomy" id="1449976"/>
    <lineage>
        <taxon>Bacteria</taxon>
        <taxon>Bacillati</taxon>
        <taxon>Actinomycetota</taxon>
        <taxon>Actinomycetes</taxon>
        <taxon>Pseudonocardiales</taxon>
        <taxon>Pseudonocardiaceae</taxon>
        <taxon>Kutzneria</taxon>
    </lineage>
</organism>
<protein>
    <recommendedName>
        <fullName evidence="3">Sucraseferredoxin family protein</fullName>
    </recommendedName>
</protein>
<dbReference type="RefSeq" id="WP_025357783.1">
    <property type="nucleotide sequence ID" value="NZ_CP007155.1"/>
</dbReference>
<dbReference type="EMBL" id="CP007155">
    <property type="protein sequence ID" value="AHH97722.1"/>
    <property type="molecule type" value="Genomic_DNA"/>
</dbReference>
<dbReference type="KEGG" id="kal:KALB_4360"/>
<dbReference type="InterPro" id="IPR036249">
    <property type="entry name" value="Thioredoxin-like_sf"/>
</dbReference>
<evidence type="ECO:0000313" key="1">
    <source>
        <dbReference type="EMBL" id="AHH97722.1"/>
    </source>
</evidence>